<feature type="transmembrane region" description="Helical" evidence="1">
    <location>
        <begin position="20"/>
        <end position="41"/>
    </location>
</feature>
<sequence>MAPPAQAKSTQTMLTLISSSLLYFALVFGCGMALGCIRVPIIQPLLGDRKAQLLEMPVMLVAIAKSAQLIVGRLHPETSSTRLATVGLCALVLMLAAEISGTLYLVGKEWTGWRNWIMDRDVVAGPIYFAMLAVFAVMPVWVDTV</sequence>
<gene>
    <name evidence="2" type="ORF">BCR34DRAFT_601671</name>
</gene>
<dbReference type="Proteomes" id="UP000193144">
    <property type="component" value="Unassembled WGS sequence"/>
</dbReference>
<comment type="caution">
    <text evidence="2">The sequence shown here is derived from an EMBL/GenBank/DDBJ whole genome shotgun (WGS) entry which is preliminary data.</text>
</comment>
<evidence type="ECO:0000313" key="3">
    <source>
        <dbReference type="Proteomes" id="UP000193144"/>
    </source>
</evidence>
<dbReference type="AlphaFoldDB" id="A0A1Y1ZLE5"/>
<proteinExistence type="predicted"/>
<accession>A0A1Y1ZLE5</accession>
<feature type="transmembrane region" description="Helical" evidence="1">
    <location>
        <begin position="83"/>
        <end position="106"/>
    </location>
</feature>
<dbReference type="OrthoDB" id="4588380at2759"/>
<keyword evidence="1" id="KW-0812">Transmembrane</keyword>
<feature type="transmembrane region" description="Helical" evidence="1">
    <location>
        <begin position="122"/>
        <end position="142"/>
    </location>
</feature>
<dbReference type="EMBL" id="MCFA01000065">
    <property type="protein sequence ID" value="ORY11070.1"/>
    <property type="molecule type" value="Genomic_DNA"/>
</dbReference>
<keyword evidence="3" id="KW-1185">Reference proteome</keyword>
<keyword evidence="1" id="KW-0472">Membrane</keyword>
<protein>
    <submittedName>
        <fullName evidence="2">Uncharacterized protein</fullName>
    </submittedName>
</protein>
<organism evidence="2 3">
    <name type="scientific">Clohesyomyces aquaticus</name>
    <dbReference type="NCBI Taxonomy" id="1231657"/>
    <lineage>
        <taxon>Eukaryota</taxon>
        <taxon>Fungi</taxon>
        <taxon>Dikarya</taxon>
        <taxon>Ascomycota</taxon>
        <taxon>Pezizomycotina</taxon>
        <taxon>Dothideomycetes</taxon>
        <taxon>Pleosporomycetidae</taxon>
        <taxon>Pleosporales</taxon>
        <taxon>Lindgomycetaceae</taxon>
        <taxon>Clohesyomyces</taxon>
    </lineage>
</organism>
<evidence type="ECO:0000256" key="1">
    <source>
        <dbReference type="SAM" id="Phobius"/>
    </source>
</evidence>
<name>A0A1Y1ZLE5_9PLEO</name>
<keyword evidence="1" id="KW-1133">Transmembrane helix</keyword>
<evidence type="ECO:0000313" key="2">
    <source>
        <dbReference type="EMBL" id="ORY11070.1"/>
    </source>
</evidence>
<reference evidence="2 3" key="1">
    <citation type="submission" date="2016-07" db="EMBL/GenBank/DDBJ databases">
        <title>Pervasive Adenine N6-methylation of Active Genes in Fungi.</title>
        <authorList>
            <consortium name="DOE Joint Genome Institute"/>
            <person name="Mondo S.J."/>
            <person name="Dannebaum R.O."/>
            <person name="Kuo R.C."/>
            <person name="Labutti K."/>
            <person name="Haridas S."/>
            <person name="Kuo A."/>
            <person name="Salamov A."/>
            <person name="Ahrendt S.R."/>
            <person name="Lipzen A."/>
            <person name="Sullivan W."/>
            <person name="Andreopoulos W.B."/>
            <person name="Clum A."/>
            <person name="Lindquist E."/>
            <person name="Daum C."/>
            <person name="Ramamoorthy G.K."/>
            <person name="Gryganskyi A."/>
            <person name="Culley D."/>
            <person name="Magnuson J.K."/>
            <person name="James T.Y."/>
            <person name="O'Malley M.A."/>
            <person name="Stajich J.E."/>
            <person name="Spatafora J.W."/>
            <person name="Visel A."/>
            <person name="Grigoriev I.V."/>
        </authorList>
    </citation>
    <scope>NUCLEOTIDE SEQUENCE [LARGE SCALE GENOMIC DNA]</scope>
    <source>
        <strain evidence="2 3">CBS 115471</strain>
    </source>
</reference>